<evidence type="ECO:0000313" key="2">
    <source>
        <dbReference type="Proteomes" id="UP001055879"/>
    </source>
</evidence>
<dbReference type="EMBL" id="CM042053">
    <property type="protein sequence ID" value="KAI3715513.1"/>
    <property type="molecule type" value="Genomic_DNA"/>
</dbReference>
<reference evidence="1 2" key="2">
    <citation type="journal article" date="2022" name="Mol. Ecol. Resour.">
        <title>The genomes of chicory, endive, great burdock and yacon provide insights into Asteraceae paleo-polyploidization history and plant inulin production.</title>
        <authorList>
            <person name="Fan W."/>
            <person name="Wang S."/>
            <person name="Wang H."/>
            <person name="Wang A."/>
            <person name="Jiang F."/>
            <person name="Liu H."/>
            <person name="Zhao H."/>
            <person name="Xu D."/>
            <person name="Zhang Y."/>
        </authorList>
    </citation>
    <scope>NUCLEOTIDE SEQUENCE [LARGE SCALE GENOMIC DNA]</scope>
    <source>
        <strain evidence="2">cv. Niubang</strain>
    </source>
</reference>
<sequence>MVAEGVDYAPAEVSTRYGISAFTGFLNIADSKEGFCFAPSVLIIVVPGVTNPNLSPSHLQGGRQKQPTKYFFEISIRNPEGKSVGKNCDWDSLVMMCPKRLKIRALCTGERGFGFKGSAVIKDFMIQRGDFDKRNVGFADPFLYTFSSFCVKSVVIRCSF</sequence>
<accession>A0ACB9B0B1</accession>
<organism evidence="1 2">
    <name type="scientific">Arctium lappa</name>
    <name type="common">Greater burdock</name>
    <name type="synonym">Lappa major</name>
    <dbReference type="NCBI Taxonomy" id="4217"/>
    <lineage>
        <taxon>Eukaryota</taxon>
        <taxon>Viridiplantae</taxon>
        <taxon>Streptophyta</taxon>
        <taxon>Embryophyta</taxon>
        <taxon>Tracheophyta</taxon>
        <taxon>Spermatophyta</taxon>
        <taxon>Magnoliopsida</taxon>
        <taxon>eudicotyledons</taxon>
        <taxon>Gunneridae</taxon>
        <taxon>Pentapetalae</taxon>
        <taxon>asterids</taxon>
        <taxon>campanulids</taxon>
        <taxon>Asterales</taxon>
        <taxon>Asteraceae</taxon>
        <taxon>Carduoideae</taxon>
        <taxon>Cardueae</taxon>
        <taxon>Arctiinae</taxon>
        <taxon>Arctium</taxon>
    </lineage>
</organism>
<reference evidence="2" key="1">
    <citation type="journal article" date="2022" name="Mol. Ecol. Resour.">
        <title>The genomes of chicory, endive, great burdock and yacon provide insights into Asteraceae palaeo-polyploidization history and plant inulin production.</title>
        <authorList>
            <person name="Fan W."/>
            <person name="Wang S."/>
            <person name="Wang H."/>
            <person name="Wang A."/>
            <person name="Jiang F."/>
            <person name="Liu H."/>
            <person name="Zhao H."/>
            <person name="Xu D."/>
            <person name="Zhang Y."/>
        </authorList>
    </citation>
    <scope>NUCLEOTIDE SEQUENCE [LARGE SCALE GENOMIC DNA]</scope>
    <source>
        <strain evidence="2">cv. Niubang</strain>
    </source>
</reference>
<protein>
    <submittedName>
        <fullName evidence="1">Uncharacterized protein</fullName>
    </submittedName>
</protein>
<evidence type="ECO:0000313" key="1">
    <source>
        <dbReference type="EMBL" id="KAI3715513.1"/>
    </source>
</evidence>
<dbReference type="Proteomes" id="UP001055879">
    <property type="component" value="Linkage Group LG07"/>
</dbReference>
<comment type="caution">
    <text evidence="1">The sequence shown here is derived from an EMBL/GenBank/DDBJ whole genome shotgun (WGS) entry which is preliminary data.</text>
</comment>
<gene>
    <name evidence="1" type="ORF">L6452_22497</name>
</gene>
<name>A0ACB9B0B1_ARCLA</name>
<proteinExistence type="predicted"/>
<keyword evidence="2" id="KW-1185">Reference proteome</keyword>